<gene>
    <name evidence="3" type="ORF">Ami3637_04770</name>
</gene>
<proteinExistence type="predicted"/>
<evidence type="ECO:0000313" key="3">
    <source>
        <dbReference type="EMBL" id="QHI71791.1"/>
    </source>
</evidence>
<dbReference type="InterPro" id="IPR048350">
    <property type="entry name" value="S-Me-THD-like_C"/>
</dbReference>
<accession>A0A6P1MD76</accession>
<dbReference type="InterPro" id="IPR010318">
    <property type="entry name" value="S-Me-THD_N"/>
</dbReference>
<dbReference type="EMBL" id="CP047591">
    <property type="protein sequence ID" value="QHI71791.1"/>
    <property type="molecule type" value="Genomic_DNA"/>
</dbReference>
<dbReference type="Proteomes" id="UP000463883">
    <property type="component" value="Chromosome"/>
</dbReference>
<sequence length="370" mass="40627">MKKLTKQNIIDILYGCAVLGTGGGGNLEDGLAMMEQDFKEGKELYLASLDELPDDAYIATPYCCGAPAALDAEEDDKYKRLPHIDYPASILAFRSLEEYFGEKFFAVSSTELGGANTAEALHTACQLGIPLMDGDPAGRSVPELQHSSYFVKNKPINPMTVATEYGDVVILKDVVDDFRAEEIARSIACVSGAMVGVTDHPMKGKDYKESIIPDAISYSMKIGEELRMARDKGKDGEGVTSAIADAMDGKVLFKGNVEKTPWEQIGGFNIGEIHLMGTGIYEGEKYRIWFKNENIMAYRNDEIDVTAPDLICMIGADGTPVTSPNFQKGMEINILALPSPEIWTTKEGLECFGPRHFGFDVDYVPFNEKY</sequence>
<dbReference type="AlphaFoldDB" id="A0A6P1MD76"/>
<dbReference type="SUPFAM" id="SSF160991">
    <property type="entry name" value="CV3147-like"/>
    <property type="match status" value="1"/>
</dbReference>
<dbReference type="Pfam" id="PF20906">
    <property type="entry name" value="S-Me-THD_C"/>
    <property type="match status" value="1"/>
</dbReference>
<organism evidence="3 4">
    <name type="scientific">Aminipila terrae</name>
    <dbReference type="NCBI Taxonomy" id="2697030"/>
    <lineage>
        <taxon>Bacteria</taxon>
        <taxon>Bacillati</taxon>
        <taxon>Bacillota</taxon>
        <taxon>Clostridia</taxon>
        <taxon>Peptostreptococcales</taxon>
        <taxon>Anaerovoracaceae</taxon>
        <taxon>Aminipila</taxon>
    </lineage>
</organism>
<feature type="domain" description="S-Me-THD N-terminal" evidence="1">
    <location>
        <begin position="8"/>
        <end position="172"/>
    </location>
</feature>
<keyword evidence="4" id="KW-1185">Reference proteome</keyword>
<protein>
    <submittedName>
        <fullName evidence="3">DUF917 family protein</fullName>
    </submittedName>
</protein>
<dbReference type="Pfam" id="PF06032">
    <property type="entry name" value="S-Me-THD_N"/>
    <property type="match status" value="1"/>
</dbReference>
<dbReference type="Gene3D" id="2.40.390.10">
    <property type="entry name" value="CV3147-like"/>
    <property type="match status" value="1"/>
</dbReference>
<feature type="domain" description="S-Me-THD-like C-terminal" evidence="2">
    <location>
        <begin position="176"/>
        <end position="365"/>
    </location>
</feature>
<name>A0A6P1MD76_9FIRM</name>
<evidence type="ECO:0000259" key="2">
    <source>
        <dbReference type="Pfam" id="PF20906"/>
    </source>
</evidence>
<dbReference type="KEGG" id="amic:Ami3637_04770"/>
<evidence type="ECO:0000313" key="4">
    <source>
        <dbReference type="Proteomes" id="UP000463883"/>
    </source>
</evidence>
<evidence type="ECO:0000259" key="1">
    <source>
        <dbReference type="Pfam" id="PF06032"/>
    </source>
</evidence>
<dbReference type="InterPro" id="IPR027479">
    <property type="entry name" value="S-Me-THD_N_sf"/>
</dbReference>
<dbReference type="Gene3D" id="3.40.1610.10">
    <property type="entry name" value="CV3147-like domain"/>
    <property type="match status" value="1"/>
</dbReference>
<dbReference type="RefSeq" id="WP_162361565.1">
    <property type="nucleotide sequence ID" value="NZ_CP047591.1"/>
</dbReference>
<dbReference type="InterPro" id="IPR024071">
    <property type="entry name" value="S-Me-THD_C_sf"/>
</dbReference>
<reference evidence="3 4" key="1">
    <citation type="submission" date="2020-01" db="EMBL/GenBank/DDBJ databases">
        <title>Genomic analysis of Aminipila sp. CBA3637.</title>
        <authorList>
            <person name="Kim Y.B."/>
            <person name="Roh S.W."/>
        </authorList>
    </citation>
    <scope>NUCLEOTIDE SEQUENCE [LARGE SCALE GENOMIC DNA]</scope>
    <source>
        <strain evidence="3 4">CBA3637</strain>
    </source>
</reference>